<evidence type="ECO:0000313" key="2">
    <source>
        <dbReference type="Proteomes" id="UP000789366"/>
    </source>
</evidence>
<feature type="non-terminal residue" evidence="1">
    <location>
        <position position="1"/>
    </location>
</feature>
<evidence type="ECO:0000313" key="1">
    <source>
        <dbReference type="EMBL" id="CAG8751606.1"/>
    </source>
</evidence>
<gene>
    <name evidence="1" type="ORF">SPELUC_LOCUS14519</name>
</gene>
<protein>
    <submittedName>
        <fullName evidence="1">4089_t:CDS:1</fullName>
    </submittedName>
</protein>
<accession>A0ACA9QHJ1</accession>
<keyword evidence="2" id="KW-1185">Reference proteome</keyword>
<dbReference type="EMBL" id="CAJVPW010043148">
    <property type="protein sequence ID" value="CAG8751606.1"/>
    <property type="molecule type" value="Genomic_DNA"/>
</dbReference>
<sequence length="62" mass="6789">QQGSQLSAMERNLVSIPVFAEANQDPIEWLEAIGRAFEANNIVKARRLAVVGAYLSGLAAFW</sequence>
<reference evidence="1" key="1">
    <citation type="submission" date="2021-06" db="EMBL/GenBank/DDBJ databases">
        <authorList>
            <person name="Kallberg Y."/>
            <person name="Tangrot J."/>
            <person name="Rosling A."/>
        </authorList>
    </citation>
    <scope>NUCLEOTIDE SEQUENCE</scope>
    <source>
        <strain evidence="1">28 12/20/2015</strain>
    </source>
</reference>
<dbReference type="Proteomes" id="UP000789366">
    <property type="component" value="Unassembled WGS sequence"/>
</dbReference>
<organism evidence="1 2">
    <name type="scientific">Cetraspora pellucida</name>
    <dbReference type="NCBI Taxonomy" id="1433469"/>
    <lineage>
        <taxon>Eukaryota</taxon>
        <taxon>Fungi</taxon>
        <taxon>Fungi incertae sedis</taxon>
        <taxon>Mucoromycota</taxon>
        <taxon>Glomeromycotina</taxon>
        <taxon>Glomeromycetes</taxon>
        <taxon>Diversisporales</taxon>
        <taxon>Gigasporaceae</taxon>
        <taxon>Cetraspora</taxon>
    </lineage>
</organism>
<comment type="caution">
    <text evidence="1">The sequence shown here is derived from an EMBL/GenBank/DDBJ whole genome shotgun (WGS) entry which is preliminary data.</text>
</comment>
<name>A0ACA9QHJ1_9GLOM</name>
<proteinExistence type="predicted"/>